<proteinExistence type="predicted"/>
<sequence>MKSFCHRLEYFEAPEKLVHTAAKSWWQDNGFIVQSPECSSVIASYRGRGFGITDKATKRIMQVILQPVGNGTAVSVYHHTSRILFITGVMFGNILDRETDSFLQSIHEYVAANK</sequence>
<evidence type="ECO:0000313" key="1">
    <source>
        <dbReference type="EMBL" id="QDU02102.1"/>
    </source>
</evidence>
<reference evidence="1 2" key="1">
    <citation type="submission" date="2019-02" db="EMBL/GenBank/DDBJ databases">
        <title>Deep-cultivation of Planctomycetes and their phenomic and genomic characterization uncovers novel biology.</title>
        <authorList>
            <person name="Wiegand S."/>
            <person name="Jogler M."/>
            <person name="Boedeker C."/>
            <person name="Pinto D."/>
            <person name="Vollmers J."/>
            <person name="Rivas-Marin E."/>
            <person name="Kohn T."/>
            <person name="Peeters S.H."/>
            <person name="Heuer A."/>
            <person name="Rast P."/>
            <person name="Oberbeckmann S."/>
            <person name="Bunk B."/>
            <person name="Jeske O."/>
            <person name="Meyerdierks A."/>
            <person name="Storesund J.E."/>
            <person name="Kallscheuer N."/>
            <person name="Luecker S."/>
            <person name="Lage O.M."/>
            <person name="Pohl T."/>
            <person name="Merkel B.J."/>
            <person name="Hornburger P."/>
            <person name="Mueller R.-W."/>
            <person name="Bruemmer F."/>
            <person name="Labrenz M."/>
            <person name="Spormann A.M."/>
            <person name="Op den Camp H."/>
            <person name="Overmann J."/>
            <person name="Amann R."/>
            <person name="Jetten M.S.M."/>
            <person name="Mascher T."/>
            <person name="Medema M.H."/>
            <person name="Devos D.P."/>
            <person name="Kaster A.-K."/>
            <person name="Ovreas L."/>
            <person name="Rohde M."/>
            <person name="Galperin M.Y."/>
            <person name="Jogler C."/>
        </authorList>
    </citation>
    <scope>NUCLEOTIDE SEQUENCE [LARGE SCALE GENOMIC DNA]</scope>
    <source>
        <strain evidence="1 2">V6</strain>
    </source>
</reference>
<protein>
    <submittedName>
        <fullName evidence="1">Uncharacterized protein</fullName>
    </submittedName>
</protein>
<gene>
    <name evidence="1" type="ORF">V6x_18030</name>
</gene>
<organism evidence="1 2">
    <name type="scientific">Gimesia chilikensis</name>
    <dbReference type="NCBI Taxonomy" id="2605989"/>
    <lineage>
        <taxon>Bacteria</taxon>
        <taxon>Pseudomonadati</taxon>
        <taxon>Planctomycetota</taxon>
        <taxon>Planctomycetia</taxon>
        <taxon>Planctomycetales</taxon>
        <taxon>Planctomycetaceae</taxon>
        <taxon>Gimesia</taxon>
    </lineage>
</organism>
<evidence type="ECO:0000313" key="2">
    <source>
        <dbReference type="Proteomes" id="UP000320722"/>
    </source>
</evidence>
<dbReference type="Proteomes" id="UP000320722">
    <property type="component" value="Chromosome"/>
</dbReference>
<dbReference type="EMBL" id="CP036347">
    <property type="protein sequence ID" value="QDU02102.1"/>
    <property type="molecule type" value="Genomic_DNA"/>
</dbReference>
<dbReference type="RefSeq" id="WP_145038612.1">
    <property type="nucleotide sequence ID" value="NZ_CP036347.1"/>
</dbReference>
<accession>A0A517WA22</accession>
<dbReference type="AlphaFoldDB" id="A0A517WA22"/>
<name>A0A517WA22_9PLAN</name>